<dbReference type="GO" id="GO:0010041">
    <property type="term" value="P:response to iron(III) ion"/>
    <property type="evidence" value="ECO:0007669"/>
    <property type="project" value="TreeGrafter"/>
</dbReference>
<dbReference type="InterPro" id="IPR050297">
    <property type="entry name" value="LipidA_mod_glycosyltrf_83"/>
</dbReference>
<feature type="transmembrane region" description="Helical" evidence="8">
    <location>
        <begin position="134"/>
        <end position="152"/>
    </location>
</feature>
<evidence type="ECO:0000256" key="1">
    <source>
        <dbReference type="ARBA" id="ARBA00004651"/>
    </source>
</evidence>
<dbReference type="AlphaFoldDB" id="A0A173XNN6"/>
<evidence type="ECO:0000313" key="11">
    <source>
        <dbReference type="Proteomes" id="UP000095395"/>
    </source>
</evidence>
<comment type="subcellular location">
    <subcellularLocation>
        <location evidence="1">Cell membrane</location>
        <topology evidence="1">Multi-pass membrane protein</topology>
    </subcellularLocation>
</comment>
<feature type="transmembrane region" description="Helical" evidence="8">
    <location>
        <begin position="88"/>
        <end position="105"/>
    </location>
</feature>
<evidence type="ECO:0000256" key="3">
    <source>
        <dbReference type="ARBA" id="ARBA00022676"/>
    </source>
</evidence>
<feature type="domain" description="Glycosyltransferase RgtA/B/C/D-like" evidence="9">
    <location>
        <begin position="65"/>
        <end position="218"/>
    </location>
</feature>
<feature type="transmembrane region" description="Helical" evidence="8">
    <location>
        <begin position="111"/>
        <end position="127"/>
    </location>
</feature>
<evidence type="ECO:0000256" key="7">
    <source>
        <dbReference type="ARBA" id="ARBA00023136"/>
    </source>
</evidence>
<evidence type="ECO:0000313" key="10">
    <source>
        <dbReference type="EMBL" id="CUN52038.1"/>
    </source>
</evidence>
<feature type="transmembrane region" description="Helical" evidence="8">
    <location>
        <begin position="341"/>
        <end position="357"/>
    </location>
</feature>
<evidence type="ECO:0000256" key="8">
    <source>
        <dbReference type="SAM" id="Phobius"/>
    </source>
</evidence>
<gene>
    <name evidence="10" type="ORF">ERS852392_00618</name>
</gene>
<dbReference type="PANTHER" id="PTHR33908:SF3">
    <property type="entry name" value="UNDECAPRENYL PHOSPHATE-ALPHA-4-AMINO-4-DEOXY-L-ARABINOSE ARABINOSYL TRANSFERASE"/>
    <property type="match status" value="1"/>
</dbReference>
<keyword evidence="3" id="KW-0328">Glycosyltransferase</keyword>
<name>A0A173XNN6_9FIRM</name>
<sequence>MIGFILIIGVLARIIWIGQVPGGIHQDEAYSGYEAYSLLKTGMDSHGYVNPVYFISWGHGMNALYAYLTIPFIAIGGLSVYTIRIPQIILGCLTLTLFYLFVKKIANERLAVISMFLLAVNPWHIMLSRWGLEANLVPLFLLLGAYFAVRALQENSKYYIPAFIAFGLSLYCYAIMWVFVPLFLFLLLVYTVYLKKIKVDRYMVTGIALLVLLALPLLLFLLINNGYIPEIRTSWISIPKMDSIRESEVSIRNLKENLKSLLYVLIWQKDDMLHNSPVVGIYYYCSIPFILVGGVMSVVHLCKHIYMKIVGIQDIVCLWFLTACLVGCMISNVNVNRINCIHLPMIFFDAYGIEFFLRKIKGNANKIAVVIITGIYVCNFILFGLDYYSEKNTDFYYGYEDALTYAESITDGKIGTVMIRYPLILMHTKMLPQEYLQQMDGAKNFDTKGIFGRYVTEPSSENMETDMVYVVSKSFEKQYLTEGFKTEFDNGSYVVIVGNNVIKKE</sequence>
<evidence type="ECO:0000259" key="9">
    <source>
        <dbReference type="Pfam" id="PF13231"/>
    </source>
</evidence>
<feature type="transmembrane region" description="Helical" evidence="8">
    <location>
        <begin position="64"/>
        <end position="81"/>
    </location>
</feature>
<keyword evidence="4" id="KW-0808">Transferase</keyword>
<keyword evidence="6 8" id="KW-1133">Transmembrane helix</keyword>
<feature type="transmembrane region" description="Helical" evidence="8">
    <location>
        <begin position="202"/>
        <end position="223"/>
    </location>
</feature>
<organism evidence="10 11">
    <name type="scientific">Roseburia inulinivorans</name>
    <dbReference type="NCBI Taxonomy" id="360807"/>
    <lineage>
        <taxon>Bacteria</taxon>
        <taxon>Bacillati</taxon>
        <taxon>Bacillota</taxon>
        <taxon>Clostridia</taxon>
        <taxon>Lachnospirales</taxon>
        <taxon>Lachnospiraceae</taxon>
        <taxon>Roseburia</taxon>
    </lineage>
</organism>
<evidence type="ECO:0000256" key="2">
    <source>
        <dbReference type="ARBA" id="ARBA00022475"/>
    </source>
</evidence>
<keyword evidence="2" id="KW-1003">Cell membrane</keyword>
<dbReference type="GO" id="GO:0005886">
    <property type="term" value="C:plasma membrane"/>
    <property type="evidence" value="ECO:0007669"/>
    <property type="project" value="UniProtKB-SubCell"/>
</dbReference>
<feature type="transmembrane region" description="Helical" evidence="8">
    <location>
        <begin position="314"/>
        <end position="335"/>
    </location>
</feature>
<dbReference type="PANTHER" id="PTHR33908">
    <property type="entry name" value="MANNOSYLTRANSFERASE YKCB-RELATED"/>
    <property type="match status" value="1"/>
</dbReference>
<dbReference type="Pfam" id="PF13231">
    <property type="entry name" value="PMT_2"/>
    <property type="match status" value="1"/>
</dbReference>
<protein>
    <submittedName>
        <fullName evidence="10">Predicted membrane protein</fullName>
    </submittedName>
</protein>
<feature type="transmembrane region" description="Helical" evidence="8">
    <location>
        <begin position="158"/>
        <end position="190"/>
    </location>
</feature>
<feature type="transmembrane region" description="Helical" evidence="8">
    <location>
        <begin position="369"/>
        <end position="388"/>
    </location>
</feature>
<evidence type="ECO:0000256" key="4">
    <source>
        <dbReference type="ARBA" id="ARBA00022679"/>
    </source>
</evidence>
<dbReference type="EMBL" id="CYYR01000003">
    <property type="protein sequence ID" value="CUN52038.1"/>
    <property type="molecule type" value="Genomic_DNA"/>
</dbReference>
<keyword evidence="7 8" id="KW-0472">Membrane</keyword>
<keyword evidence="5 8" id="KW-0812">Transmembrane</keyword>
<proteinExistence type="predicted"/>
<dbReference type="GO" id="GO:0016763">
    <property type="term" value="F:pentosyltransferase activity"/>
    <property type="evidence" value="ECO:0007669"/>
    <property type="project" value="TreeGrafter"/>
</dbReference>
<reference evidence="10 11" key="1">
    <citation type="submission" date="2015-09" db="EMBL/GenBank/DDBJ databases">
        <authorList>
            <consortium name="Pathogen Informatics"/>
        </authorList>
    </citation>
    <scope>NUCLEOTIDE SEQUENCE [LARGE SCALE GENOMIC DNA]</scope>
    <source>
        <strain evidence="10 11">2789STDY5608835</strain>
    </source>
</reference>
<evidence type="ECO:0000256" key="5">
    <source>
        <dbReference type="ARBA" id="ARBA00022692"/>
    </source>
</evidence>
<evidence type="ECO:0000256" key="6">
    <source>
        <dbReference type="ARBA" id="ARBA00022989"/>
    </source>
</evidence>
<dbReference type="Proteomes" id="UP000095395">
    <property type="component" value="Unassembled WGS sequence"/>
</dbReference>
<feature type="transmembrane region" description="Helical" evidence="8">
    <location>
        <begin position="281"/>
        <end position="302"/>
    </location>
</feature>
<accession>A0A173XNN6</accession>
<dbReference type="GO" id="GO:0009103">
    <property type="term" value="P:lipopolysaccharide biosynthetic process"/>
    <property type="evidence" value="ECO:0007669"/>
    <property type="project" value="UniProtKB-ARBA"/>
</dbReference>
<dbReference type="InterPro" id="IPR038731">
    <property type="entry name" value="RgtA/B/C-like"/>
</dbReference>